<feature type="compositionally biased region" description="Basic and acidic residues" evidence="1">
    <location>
        <begin position="62"/>
        <end position="78"/>
    </location>
</feature>
<dbReference type="Proteomes" id="UP001186944">
    <property type="component" value="Unassembled WGS sequence"/>
</dbReference>
<protein>
    <submittedName>
        <fullName evidence="2">Uncharacterized protein</fullName>
    </submittedName>
</protein>
<comment type="caution">
    <text evidence="2">The sequence shown here is derived from an EMBL/GenBank/DDBJ whole genome shotgun (WGS) entry which is preliminary data.</text>
</comment>
<feature type="compositionally biased region" description="Acidic residues" evidence="1">
    <location>
        <begin position="93"/>
        <end position="108"/>
    </location>
</feature>
<dbReference type="AlphaFoldDB" id="A0AA89BM78"/>
<keyword evidence="3" id="KW-1185">Reference proteome</keyword>
<reference evidence="2" key="1">
    <citation type="submission" date="2019-08" db="EMBL/GenBank/DDBJ databases">
        <title>The improved chromosome-level genome for the pearl oyster Pinctada fucata martensii using PacBio sequencing and Hi-C.</title>
        <authorList>
            <person name="Zheng Z."/>
        </authorList>
    </citation>
    <scope>NUCLEOTIDE SEQUENCE</scope>
    <source>
        <strain evidence="2">ZZ-2019</strain>
        <tissue evidence="2">Adductor muscle</tissue>
    </source>
</reference>
<sequence>MGLRLVVTERTVHLSGWKAINQSLSHLAAASREIYPLAKFTDWGDLLPVEWPENRGRWLFDSDKTESNECESDERFGLGEEEPQQDSDHSDIESDDDDNDDFIDDNEFDDNKSDNIDGRDYSGDKNK</sequence>
<proteinExistence type="predicted"/>
<feature type="compositionally biased region" description="Basic and acidic residues" evidence="1">
    <location>
        <begin position="109"/>
        <end position="127"/>
    </location>
</feature>
<name>A0AA89BM78_PINIB</name>
<accession>A0AA89BM78</accession>
<evidence type="ECO:0000313" key="3">
    <source>
        <dbReference type="Proteomes" id="UP001186944"/>
    </source>
</evidence>
<organism evidence="2 3">
    <name type="scientific">Pinctada imbricata</name>
    <name type="common">Atlantic pearl-oyster</name>
    <name type="synonym">Pinctada martensii</name>
    <dbReference type="NCBI Taxonomy" id="66713"/>
    <lineage>
        <taxon>Eukaryota</taxon>
        <taxon>Metazoa</taxon>
        <taxon>Spiralia</taxon>
        <taxon>Lophotrochozoa</taxon>
        <taxon>Mollusca</taxon>
        <taxon>Bivalvia</taxon>
        <taxon>Autobranchia</taxon>
        <taxon>Pteriomorphia</taxon>
        <taxon>Pterioida</taxon>
        <taxon>Pterioidea</taxon>
        <taxon>Pteriidae</taxon>
        <taxon>Pinctada</taxon>
    </lineage>
</organism>
<evidence type="ECO:0000313" key="2">
    <source>
        <dbReference type="EMBL" id="KAK3086369.1"/>
    </source>
</evidence>
<feature type="region of interest" description="Disordered" evidence="1">
    <location>
        <begin position="62"/>
        <end position="127"/>
    </location>
</feature>
<dbReference type="EMBL" id="VSWD01000012">
    <property type="protein sequence ID" value="KAK3086369.1"/>
    <property type="molecule type" value="Genomic_DNA"/>
</dbReference>
<gene>
    <name evidence="2" type="ORF">FSP39_017468</name>
</gene>
<evidence type="ECO:0000256" key="1">
    <source>
        <dbReference type="SAM" id="MobiDB-lite"/>
    </source>
</evidence>